<dbReference type="EC" id="3.4.14.12" evidence="3"/>
<dbReference type="Gene3D" id="2.140.10.30">
    <property type="entry name" value="Dipeptidylpeptidase IV, N-terminal domain"/>
    <property type="match status" value="1"/>
</dbReference>
<dbReference type="GO" id="GO:0008236">
    <property type="term" value="F:serine-type peptidase activity"/>
    <property type="evidence" value="ECO:0007669"/>
    <property type="project" value="InterPro"/>
</dbReference>
<reference evidence="3" key="1">
    <citation type="submission" date="2019-08" db="EMBL/GenBank/DDBJ databases">
        <authorList>
            <person name="Kucharzyk K."/>
            <person name="Murdoch R.W."/>
            <person name="Higgins S."/>
            <person name="Loffler F."/>
        </authorList>
    </citation>
    <scope>NUCLEOTIDE SEQUENCE</scope>
</reference>
<accession>A0A644ZY62</accession>
<dbReference type="PANTHER" id="PTHR11731:SF118">
    <property type="entry name" value="BLR1971 PROTEIN"/>
    <property type="match status" value="1"/>
</dbReference>
<organism evidence="3">
    <name type="scientific">bioreactor metagenome</name>
    <dbReference type="NCBI Taxonomy" id="1076179"/>
    <lineage>
        <taxon>unclassified sequences</taxon>
        <taxon>metagenomes</taxon>
        <taxon>ecological metagenomes</taxon>
    </lineage>
</organism>
<feature type="domain" description="Dipeptidylpeptidase IV N-terminal" evidence="2">
    <location>
        <begin position="85"/>
        <end position="401"/>
    </location>
</feature>
<dbReference type="SUPFAM" id="SSF53474">
    <property type="entry name" value="alpha/beta-Hydrolases"/>
    <property type="match status" value="1"/>
</dbReference>
<dbReference type="Gene3D" id="3.40.50.1820">
    <property type="entry name" value="alpha/beta hydrolase"/>
    <property type="match status" value="1"/>
</dbReference>
<evidence type="ECO:0000259" key="1">
    <source>
        <dbReference type="Pfam" id="PF00326"/>
    </source>
</evidence>
<dbReference type="Pfam" id="PF00930">
    <property type="entry name" value="DPPIV_N"/>
    <property type="match status" value="1"/>
</dbReference>
<dbReference type="PANTHER" id="PTHR11731">
    <property type="entry name" value="PROTEASE FAMILY S9B,C DIPEPTIDYL-PEPTIDASE IV-RELATED"/>
    <property type="match status" value="1"/>
</dbReference>
<name>A0A644ZY62_9ZZZZ</name>
<keyword evidence="3" id="KW-0378">Hydrolase</keyword>
<dbReference type="InterPro" id="IPR002469">
    <property type="entry name" value="Peptidase_S9B_N"/>
</dbReference>
<protein>
    <submittedName>
        <fullName evidence="3">Prolyl tripeptidyl peptidase</fullName>
        <ecNumber evidence="3">3.4.14.12</ecNumber>
    </submittedName>
</protein>
<evidence type="ECO:0000313" key="3">
    <source>
        <dbReference type="EMBL" id="MPM44881.1"/>
    </source>
</evidence>
<sequence length="681" mass="78540">MKTKFSLVLLALFICVLQLNGQNFNTEYKKLDSLPNISRLVHNVAIAPKWIDSLNFTYEIREKEGLKKYRVNVLTKSKELISEEKKNEVRETPPARGSARLQEKRVFVSSDGKLEAFIKDYNIWLKIDQKEIQLSFDGTENLFYSQINWSPDSKKIAAIQTFEAERHRIPLLESAPADQKQPKLQWRDYYKPGDVIPMNRPVLFDVENVISGGTGYDAKIEIDIRDFANPYQLFFRKWSDDSKWFSFDYNERGHQAYQIVNVNAETGETNIVVDERFDTFVHYGRNYIYYTKDGESLIWSSERDGWRHLYLIDAVNGMVKRQLTKGEWVVREVIEINEAEDYIIFAANGRNKSEDPYNLHYYRMKTDGSGLTDLTPENANHRVVFSPDKRYFTDIYSRPDMEPVSVLRSAKDGSVLMELGKADVFELEKFGWSRPEVFSAKGRDGKTDIWGTIYRPSNYNPKKRYPVVEYIYAGPHDAHVTKDFAAYMRFSKLVEMGFIVVTIDGMGTANRSKAFHDFCWRDLKDGGFPDRILWMKAAGAKYSSMDISRGVGIYGYSAGGQNAMGALLFHGDFYKTAVALCGCHDNRMDKIWWNEQWMGYPLGPWYGESSNVDNAYKLTGKLLLINGELDDNVDPASTLQVVDALVKAGKDFEQLYLPGHGHSLGSDYVTRRVFEFLYRNR</sequence>
<proteinExistence type="predicted"/>
<dbReference type="InterPro" id="IPR050278">
    <property type="entry name" value="Serine_Prot_S9B/DPPIV"/>
</dbReference>
<feature type="domain" description="Peptidase S9 prolyl oligopeptidase catalytic" evidence="1">
    <location>
        <begin position="490"/>
        <end position="677"/>
    </location>
</feature>
<dbReference type="InterPro" id="IPR029058">
    <property type="entry name" value="AB_hydrolase_fold"/>
</dbReference>
<gene>
    <name evidence="3" type="primary">ptpA_11</name>
    <name evidence="3" type="ORF">SDC9_91563</name>
</gene>
<dbReference type="EMBL" id="VSSQ01010655">
    <property type="protein sequence ID" value="MPM44881.1"/>
    <property type="molecule type" value="Genomic_DNA"/>
</dbReference>
<evidence type="ECO:0000259" key="2">
    <source>
        <dbReference type="Pfam" id="PF00930"/>
    </source>
</evidence>
<dbReference type="InterPro" id="IPR001375">
    <property type="entry name" value="Peptidase_S9_cat"/>
</dbReference>
<dbReference type="GO" id="GO:0006508">
    <property type="term" value="P:proteolysis"/>
    <property type="evidence" value="ECO:0007669"/>
    <property type="project" value="InterPro"/>
</dbReference>
<dbReference type="AlphaFoldDB" id="A0A644ZY62"/>
<comment type="caution">
    <text evidence="3">The sequence shown here is derived from an EMBL/GenBank/DDBJ whole genome shotgun (WGS) entry which is preliminary data.</text>
</comment>
<dbReference type="SUPFAM" id="SSF82171">
    <property type="entry name" value="DPP6 N-terminal domain-like"/>
    <property type="match status" value="1"/>
</dbReference>
<dbReference type="Pfam" id="PF00326">
    <property type="entry name" value="Peptidase_S9"/>
    <property type="match status" value="1"/>
</dbReference>